<dbReference type="EMBL" id="AWVM01000011">
    <property type="protein sequence ID" value="ERK54115.1"/>
    <property type="molecule type" value="Genomic_DNA"/>
</dbReference>
<dbReference type="Gene3D" id="3.20.20.70">
    <property type="entry name" value="Aldolase class I"/>
    <property type="match status" value="1"/>
</dbReference>
<dbReference type="InterPro" id="IPR017853">
    <property type="entry name" value="GH"/>
</dbReference>
<dbReference type="PROSITE" id="PS51208">
    <property type="entry name" value="AUTOTRANSPORTER"/>
    <property type="match status" value="1"/>
</dbReference>
<evidence type="ECO:0000313" key="2">
    <source>
        <dbReference type="EMBL" id="ERK54115.1"/>
    </source>
</evidence>
<sequence length="681" mass="76693">MQLPRQDFGLLGSIDMKKQLKKILPCIMAGITGISYGNTNSKDDTDNLIKISENENKIAENLEAKNSSKKLISDNSISEKRNFKQNSNFNTKKENYDDPDRIQINLEYMGGFSKKHKDSDNEIIKSQQVVMPAFRWTGKSGVNASFWKGITDVGGGLIPYVAFGSYKAAPSGDPHQQYLVKRDEDMEQIARNKAAGIKNIGYTYTHGSTRNLDLVYADIDNFVNFYGRENIVGYFIDEIEGGATQAQIDYMAKIYNYIKSKYPEMTVIANNGWGIRDGIAPYADIWMTQEVSATEYLNNYRARTSEFEKDPANSNHILHVIYNATPEQYEEIIKLSRERNAGNLFITSDTNAYPNGYDDLPTYFEDLMMTINNFTPKTGSLFSPENRVAEKVTVEMPRSKVDLDLTKAARSTIYKNLENSKDGQYKIDIAYMGNYGGKYKDKESNVQYDSDTEGVLADVSKDFGKFSLGTVFGSQKSKVNYKGKFSNVKEKITSSQFGLNGKYDFNDNIDLTGNLMYSSNKHAFDTNTGLGAIANAKYKSKILDFSVKAGYKFLFDNGYVKPYAGLGITKVKEGSVDKLHISNTSKTISEGTVGVYGEKSFGKLDLFGNLEYEQRFNKKSYHSEREYSRRYSIAPLNYASGTINVEAGLKYNISDNFKIKTSYELRDSKNNLVKLGFGAEF</sequence>
<reference evidence="2 3" key="1">
    <citation type="submission" date="2013-06" db="EMBL/GenBank/DDBJ databases">
        <authorList>
            <person name="Weinstock G."/>
            <person name="Sodergren E."/>
            <person name="Lobos E.A."/>
            <person name="Fulton L."/>
            <person name="Fulton R."/>
            <person name="Courtney L."/>
            <person name="Fronick C."/>
            <person name="O'Laughlin M."/>
            <person name="Godfrey J."/>
            <person name="Wilson R.M."/>
            <person name="Miner T."/>
            <person name="Farmer C."/>
            <person name="Delehaunty K."/>
            <person name="Cordes M."/>
            <person name="Minx P."/>
            <person name="Tomlinson C."/>
            <person name="Chen J."/>
            <person name="Wollam A."/>
            <person name="Pepin K.H."/>
            <person name="Bhonagiri V."/>
            <person name="Zhang X."/>
            <person name="Warren W."/>
            <person name="Mitreva M."/>
            <person name="Mardis E.R."/>
            <person name="Wilson R.K."/>
        </authorList>
    </citation>
    <scope>NUCLEOTIDE SEQUENCE [LARGE SCALE GENOMIC DNA]</scope>
    <source>
        <strain evidence="2 3">F0279</strain>
    </source>
</reference>
<dbReference type="HOGENOM" id="CLU_403761_0_0_0"/>
<dbReference type="SUPFAM" id="SSF51445">
    <property type="entry name" value="(Trans)glycosidases"/>
    <property type="match status" value="1"/>
</dbReference>
<dbReference type="SMART" id="SM00869">
    <property type="entry name" value="Autotransporter"/>
    <property type="match status" value="1"/>
</dbReference>
<protein>
    <submittedName>
        <fullName evidence="2">Outer membrane autotransporter barrel domain protein</fullName>
    </submittedName>
</protein>
<dbReference type="Pfam" id="PF12138">
    <property type="entry name" value="Spherulin4"/>
    <property type="match status" value="1"/>
</dbReference>
<dbReference type="AlphaFoldDB" id="U2PUD5"/>
<evidence type="ECO:0000313" key="3">
    <source>
        <dbReference type="Proteomes" id="UP000016626"/>
    </source>
</evidence>
<dbReference type="InterPro" id="IPR005546">
    <property type="entry name" value="Autotransporte_beta"/>
</dbReference>
<dbReference type="eggNOG" id="COG3468">
    <property type="taxonomic scope" value="Bacteria"/>
</dbReference>
<organism evidence="2 3">
    <name type="scientific">Leptotrichia wadei (strain F0279)</name>
    <dbReference type="NCBI Taxonomy" id="888055"/>
    <lineage>
        <taxon>Bacteria</taxon>
        <taxon>Fusobacteriati</taxon>
        <taxon>Fusobacteriota</taxon>
        <taxon>Fusobacteriia</taxon>
        <taxon>Fusobacteriales</taxon>
        <taxon>Leptotrichiaceae</taxon>
        <taxon>Leptotrichia</taxon>
    </lineage>
</organism>
<dbReference type="PANTHER" id="PTHR35040">
    <property type="match status" value="1"/>
</dbReference>
<dbReference type="PATRIC" id="fig|888055.3.peg.152"/>
<comment type="caution">
    <text evidence="2">The sequence shown here is derived from an EMBL/GenBank/DDBJ whole genome shotgun (WGS) entry which is preliminary data.</text>
</comment>
<dbReference type="InterPro" id="IPR013785">
    <property type="entry name" value="Aldolase_TIM"/>
</dbReference>
<dbReference type="eggNOG" id="COG1122">
    <property type="taxonomic scope" value="Bacteria"/>
</dbReference>
<gene>
    <name evidence="2" type="ORF">HMPREF9015_00157</name>
</gene>
<dbReference type="PANTHER" id="PTHR35040:SF7">
    <property type="entry name" value="FIBRONECTIN TYPE-III DOMAIN-CONTAINING PROTEIN-RELATED"/>
    <property type="match status" value="1"/>
</dbReference>
<proteinExistence type="predicted"/>
<evidence type="ECO:0000259" key="1">
    <source>
        <dbReference type="PROSITE" id="PS51208"/>
    </source>
</evidence>
<dbReference type="SUPFAM" id="SSF103515">
    <property type="entry name" value="Autotransporter"/>
    <property type="match status" value="1"/>
</dbReference>
<dbReference type="Gene3D" id="2.40.128.130">
    <property type="entry name" value="Autotransporter beta-domain"/>
    <property type="match status" value="1"/>
</dbReference>
<dbReference type="InterPro" id="IPR021986">
    <property type="entry name" value="Spherulin4"/>
</dbReference>
<dbReference type="InterPro" id="IPR036709">
    <property type="entry name" value="Autotransporte_beta_dom_sf"/>
</dbReference>
<dbReference type="Pfam" id="PF03797">
    <property type="entry name" value="Autotransporter"/>
    <property type="match status" value="1"/>
</dbReference>
<name>U2PUD5_LEPWF</name>
<feature type="domain" description="Autotransporter" evidence="1">
    <location>
        <begin position="423"/>
        <end position="681"/>
    </location>
</feature>
<accession>U2PUD5</accession>
<dbReference type="Proteomes" id="UP000016626">
    <property type="component" value="Unassembled WGS sequence"/>
</dbReference>